<feature type="coiled-coil region" evidence="1">
    <location>
        <begin position="63"/>
        <end position="140"/>
    </location>
</feature>
<evidence type="ECO:0000256" key="1">
    <source>
        <dbReference type="SAM" id="Coils"/>
    </source>
</evidence>
<keyword evidence="1" id="KW-0175">Coiled coil</keyword>
<feature type="chain" id="PRO_5003389432" evidence="2">
    <location>
        <begin position="19"/>
        <end position="353"/>
    </location>
</feature>
<evidence type="ECO:0000313" key="3">
    <source>
        <dbReference type="EMBL" id="CCD19579.1"/>
    </source>
</evidence>
<proteinExistence type="predicted"/>
<dbReference type="Proteomes" id="UP000009027">
    <property type="component" value="Unassembled WGS sequence"/>
</dbReference>
<feature type="non-terminal residue" evidence="3">
    <location>
        <position position="353"/>
    </location>
</feature>
<organism evidence="3 4">
    <name type="scientific">Trypanosoma vivax (strain Y486)</name>
    <dbReference type="NCBI Taxonomy" id="1055687"/>
    <lineage>
        <taxon>Eukaryota</taxon>
        <taxon>Discoba</taxon>
        <taxon>Euglenozoa</taxon>
        <taxon>Kinetoplastea</taxon>
        <taxon>Metakinetoplastina</taxon>
        <taxon>Trypanosomatida</taxon>
        <taxon>Trypanosomatidae</taxon>
        <taxon>Trypanosoma</taxon>
        <taxon>Duttonella</taxon>
    </lineage>
</organism>
<reference evidence="3 4" key="1">
    <citation type="journal article" date="2012" name="Proc. Natl. Acad. Sci. U.S.A.">
        <title>Antigenic diversity is generated by distinct evolutionary mechanisms in African trypanosome species.</title>
        <authorList>
            <person name="Jackson A.P."/>
            <person name="Berry A."/>
            <person name="Aslett M."/>
            <person name="Allison H.C."/>
            <person name="Burton P."/>
            <person name="Vavrova-Anderson J."/>
            <person name="Brown R."/>
            <person name="Browne H."/>
            <person name="Corton N."/>
            <person name="Hauser H."/>
            <person name="Gamble J."/>
            <person name="Gilderthorp R."/>
            <person name="Marcello L."/>
            <person name="McQuillan J."/>
            <person name="Otto T.D."/>
            <person name="Quail M.A."/>
            <person name="Sanders M.J."/>
            <person name="van Tonder A."/>
            <person name="Ginger M.L."/>
            <person name="Field M.C."/>
            <person name="Barry J.D."/>
            <person name="Hertz-Fowler C."/>
            <person name="Berriman M."/>
        </authorList>
    </citation>
    <scope>NUCLEOTIDE SEQUENCE</scope>
    <source>
        <strain evidence="3 4">Y486</strain>
    </source>
</reference>
<keyword evidence="4" id="KW-1185">Reference proteome</keyword>
<accession>F9WPV2</accession>
<dbReference type="EMBL" id="CAEX01003737">
    <property type="protein sequence ID" value="CCD19579.1"/>
    <property type="molecule type" value="Genomic_DNA"/>
</dbReference>
<feature type="coiled-coil region" evidence="1">
    <location>
        <begin position="258"/>
        <end position="285"/>
    </location>
</feature>
<keyword evidence="2" id="KW-0732">Signal</keyword>
<gene>
    <name evidence="3" type="ORF">TvY486_0002170</name>
</gene>
<dbReference type="AlphaFoldDB" id="F9WPV2"/>
<evidence type="ECO:0000313" key="4">
    <source>
        <dbReference type="Proteomes" id="UP000009027"/>
    </source>
</evidence>
<name>F9WPV2_TRYVY</name>
<sequence>MDSKCFCLLLLFSAVVWCDVATSANHCKSPRHPSNEVVCATKDVLLGWLHVTKRPALRAEAVMKNVSEIMQRARDMRSRAENEAIKYEKLRASLVSSGTNEQLTIINQSIAAVSEAITQINESEQRANEATKEAEESIKSSAYCFSAIMRVAHYLWYVSSDGTWNYTSVKAIFDAHSSVGCEEKYNIMKTLNNTGNIDTMDLTEWKNKTLQVLNKTYNGIKLNTKKYHWSVFSEGKVEEVKKQVVDAVDRLEVAVQSFESYRTAVNSARKKLENASHQVGETKNSLLAAANGKVFCEVVSQSSSSNKGLREAGKKLTDETQGAANAVTYSERVRAEVTIADELVKEVVMWLKG</sequence>
<protein>
    <submittedName>
        <fullName evidence="3">Uncharacterized protein</fullName>
    </submittedName>
</protein>
<evidence type="ECO:0000256" key="2">
    <source>
        <dbReference type="SAM" id="SignalP"/>
    </source>
</evidence>
<feature type="signal peptide" evidence="2">
    <location>
        <begin position="1"/>
        <end position="18"/>
    </location>
</feature>
<dbReference type="VEuPathDB" id="TriTrypDB:TvY486_0002170"/>